<name>I3U6X7_ADVKW</name>
<gene>
    <name evidence="3" type="ordered locus">TKWG_00205</name>
</gene>
<dbReference type="Gene3D" id="3.40.50.720">
    <property type="entry name" value="NAD(P)-binding Rossmann-like Domain"/>
    <property type="match status" value="1"/>
</dbReference>
<dbReference type="PRINTS" id="PR00081">
    <property type="entry name" value="GDHRDH"/>
</dbReference>
<dbReference type="AlphaFoldDB" id="I3U6X7"/>
<dbReference type="EMBL" id="CP003555">
    <property type="protein sequence ID" value="AFK60765.1"/>
    <property type="molecule type" value="Genomic_DNA"/>
</dbReference>
<evidence type="ECO:0000256" key="1">
    <source>
        <dbReference type="ARBA" id="ARBA00006484"/>
    </source>
</evidence>
<dbReference type="InterPro" id="IPR002347">
    <property type="entry name" value="SDR_fam"/>
</dbReference>
<comment type="similarity">
    <text evidence="1">Belongs to the short-chain dehydrogenases/reductases (SDR) family.</text>
</comment>
<dbReference type="EC" id="1.1.1.36" evidence="3"/>
<keyword evidence="4" id="KW-1185">Reference proteome</keyword>
<accession>I3U6X7</accession>
<dbReference type="KEGG" id="aka:TKWG_00205"/>
<keyword evidence="2 3" id="KW-0560">Oxidoreductase</keyword>
<protein>
    <submittedName>
        <fullName evidence="3">Acetoacetyl-CoA reductase</fullName>
        <ecNumber evidence="3">1.1.1.36</ecNumber>
    </submittedName>
</protein>
<dbReference type="Proteomes" id="UP000005267">
    <property type="component" value="Chromosome"/>
</dbReference>
<dbReference type="PANTHER" id="PTHR42879">
    <property type="entry name" value="3-OXOACYL-(ACYL-CARRIER-PROTEIN) REDUCTASE"/>
    <property type="match status" value="1"/>
</dbReference>
<evidence type="ECO:0000313" key="4">
    <source>
        <dbReference type="Proteomes" id="UP000005267"/>
    </source>
</evidence>
<dbReference type="PANTHER" id="PTHR42879:SF2">
    <property type="entry name" value="3-OXOACYL-[ACYL-CARRIER-PROTEIN] REDUCTASE FABG"/>
    <property type="match status" value="1"/>
</dbReference>
<sequence>MEGADEHRRFNFPLLKQGQTMQLNDSPRVALVTGAAGGIGLAVARRFSEMGLRICVWDAHAMQADSVNADTRNILVQKIDVTDYRAVTLALAEIRETWGAISILVNNAGISPKSADGKGAGVLQVEPEQWRHVVEVNLTAPMMLIQQVAPDMIAQRWGRVINIASQAARTRASVPGVAYVCSKTAVLGLSRYAADELGPLGVTVNTLAPGRITSPMTDVVKPEVNAAFVERTPVRRLGTPEDVATAASFYITEQASFLNGTVLDVNGGLYMP</sequence>
<organism evidence="3 4">
    <name type="scientific">Advenella kashmirensis (strain DSM 17095 / LMG 22695 / WT001)</name>
    <name type="common">Tetrathiobacter kashmirensis</name>
    <dbReference type="NCBI Taxonomy" id="1036672"/>
    <lineage>
        <taxon>Bacteria</taxon>
        <taxon>Pseudomonadati</taxon>
        <taxon>Pseudomonadota</taxon>
        <taxon>Betaproteobacteria</taxon>
        <taxon>Burkholderiales</taxon>
        <taxon>Alcaligenaceae</taxon>
    </lineage>
</organism>
<reference evidence="4" key="2">
    <citation type="journal article" date="2013" name="PLoS ONE">
        <title>Genome implosion elicits host-confinement in Alcaligenaceae: evidence from the comparative genomics of Tetrathiobacter kashmirensis, a pathogen in the making.</title>
        <authorList>
            <person name="Ghosh W."/>
            <person name="Alam M."/>
            <person name="Roy C."/>
            <person name="Pyne P."/>
            <person name="George A."/>
            <person name="Chakraborty R."/>
            <person name="Majumder S."/>
            <person name="Agarwal A."/>
            <person name="Chakraborty S."/>
            <person name="Majumdar S."/>
            <person name="Gupta S.K."/>
        </authorList>
    </citation>
    <scope>NUCLEOTIDE SEQUENCE [LARGE SCALE GENOMIC DNA]</scope>
    <source>
        <strain evidence="4">WT001</strain>
    </source>
</reference>
<dbReference type="HOGENOM" id="CLU_010194_1_2_4"/>
<dbReference type="Pfam" id="PF13561">
    <property type="entry name" value="adh_short_C2"/>
    <property type="match status" value="1"/>
</dbReference>
<evidence type="ECO:0000256" key="2">
    <source>
        <dbReference type="ARBA" id="ARBA00023002"/>
    </source>
</evidence>
<dbReference type="InterPro" id="IPR036291">
    <property type="entry name" value="NAD(P)-bd_dom_sf"/>
</dbReference>
<dbReference type="GO" id="GO:0018454">
    <property type="term" value="F:acetoacetyl-CoA reductase activity"/>
    <property type="evidence" value="ECO:0007669"/>
    <property type="project" value="UniProtKB-EC"/>
</dbReference>
<proteinExistence type="inferred from homology"/>
<dbReference type="SUPFAM" id="SSF51735">
    <property type="entry name" value="NAD(P)-binding Rossmann-fold domains"/>
    <property type="match status" value="1"/>
</dbReference>
<dbReference type="FunFam" id="3.40.50.720:FF:000173">
    <property type="entry name" value="3-oxoacyl-[acyl-carrier protein] reductase"/>
    <property type="match status" value="1"/>
</dbReference>
<dbReference type="InterPro" id="IPR050259">
    <property type="entry name" value="SDR"/>
</dbReference>
<dbReference type="STRING" id="1036672.TKWG_00205"/>
<reference evidence="3 4" key="1">
    <citation type="journal article" date="2011" name="J. Bacteriol.">
        <title>Whole-genome shotgun sequencing of the sulfur-oxidizing chemoautotroph Tetrathiobacter kashmirensis.</title>
        <authorList>
            <person name="Ghosh W."/>
            <person name="George A."/>
            <person name="Agarwal A."/>
            <person name="Raj P."/>
            <person name="Alam M."/>
            <person name="Pyne P."/>
            <person name="Das Gupta S.K."/>
        </authorList>
    </citation>
    <scope>NUCLEOTIDE SEQUENCE [LARGE SCALE GENOMIC DNA]</scope>
    <source>
        <strain evidence="3 4">WT001</strain>
    </source>
</reference>
<evidence type="ECO:0000313" key="3">
    <source>
        <dbReference type="EMBL" id="AFK60765.1"/>
    </source>
</evidence>
<dbReference type="PRINTS" id="PR00080">
    <property type="entry name" value="SDRFAMILY"/>
</dbReference>